<keyword evidence="2" id="KW-1185">Reference proteome</keyword>
<dbReference type="EMBL" id="JAPJDO010000010">
    <property type="protein sequence ID" value="MCX2937847.1"/>
    <property type="molecule type" value="Genomic_DNA"/>
</dbReference>
<comment type="caution">
    <text evidence="1">The sequence shown here is derived from an EMBL/GenBank/DDBJ whole genome shotgun (WGS) entry which is preliminary data.</text>
</comment>
<dbReference type="RefSeq" id="WP_265997508.1">
    <property type="nucleotide sequence ID" value="NZ_JAPJDN010000010.1"/>
</dbReference>
<reference evidence="1 2" key="1">
    <citation type="submission" date="2022-11" db="EMBL/GenBank/DDBJ databases">
        <title>Mycobacterium sp. nov.</title>
        <authorList>
            <person name="Papic B."/>
            <person name="Spicic S."/>
            <person name="Duvnjak S."/>
        </authorList>
    </citation>
    <scope>NUCLEOTIDE SEQUENCE [LARGE SCALE GENOMIC DNA]</scope>
    <source>
        <strain evidence="1 2">CVI_P4</strain>
    </source>
</reference>
<protein>
    <submittedName>
        <fullName evidence="1">Uncharacterized protein</fullName>
    </submittedName>
</protein>
<proteinExistence type="predicted"/>
<evidence type="ECO:0000313" key="2">
    <source>
        <dbReference type="Proteomes" id="UP001300745"/>
    </source>
</evidence>
<organism evidence="1 2">
    <name type="scientific">Mycobacterium pinniadriaticum</name>
    <dbReference type="NCBI Taxonomy" id="2994102"/>
    <lineage>
        <taxon>Bacteria</taxon>
        <taxon>Bacillati</taxon>
        <taxon>Actinomycetota</taxon>
        <taxon>Actinomycetes</taxon>
        <taxon>Mycobacteriales</taxon>
        <taxon>Mycobacteriaceae</taxon>
        <taxon>Mycobacterium</taxon>
    </lineage>
</organism>
<sequence length="65" mass="7460">MWLHHLDRIGMDDPDNNEGFPEDICTVCERRIVDHPGHEMYGLGNGSARWPHRRAALARLILGQL</sequence>
<gene>
    <name evidence="1" type="ORF">ORI27_14145</name>
</gene>
<evidence type="ECO:0000313" key="1">
    <source>
        <dbReference type="EMBL" id="MCX2937847.1"/>
    </source>
</evidence>
<name>A0ABT3SEA8_9MYCO</name>
<accession>A0ABT3SEA8</accession>
<dbReference type="Proteomes" id="UP001300745">
    <property type="component" value="Unassembled WGS sequence"/>
</dbReference>